<dbReference type="PROSITE" id="PS00154">
    <property type="entry name" value="ATPASE_E1_E2"/>
    <property type="match status" value="1"/>
</dbReference>
<dbReference type="SFLD" id="SFLDS00003">
    <property type="entry name" value="Haloacid_Dehalogenase"/>
    <property type="match status" value="1"/>
</dbReference>
<dbReference type="Proteomes" id="UP000253551">
    <property type="component" value="Unassembled WGS sequence"/>
</dbReference>
<protein>
    <recommendedName>
        <fullName evidence="3">P-type Cu(+) transporter</fullName>
        <ecNumber evidence="3">7.2.2.8</ecNumber>
    </recommendedName>
    <alternativeName>
        <fullName evidence="17">Cu(2+)-ATPase</fullName>
    </alternativeName>
</protein>
<dbReference type="InterPro" id="IPR023299">
    <property type="entry name" value="ATPase_P-typ_cyto_dom_N"/>
</dbReference>
<evidence type="ECO:0000256" key="10">
    <source>
        <dbReference type="ARBA" id="ARBA00022840"/>
    </source>
</evidence>
<dbReference type="GO" id="GO:0005524">
    <property type="term" value="F:ATP binding"/>
    <property type="evidence" value="ECO:0007669"/>
    <property type="project" value="UniProtKB-UniRule"/>
</dbReference>
<evidence type="ECO:0000256" key="18">
    <source>
        <dbReference type="RuleBase" id="RU362081"/>
    </source>
</evidence>
<dbReference type="NCBIfam" id="TIGR00003">
    <property type="entry name" value="copper ion binding protein"/>
    <property type="match status" value="2"/>
</dbReference>
<dbReference type="SUPFAM" id="SSF81665">
    <property type="entry name" value="Calcium ATPase, transmembrane domain M"/>
    <property type="match status" value="1"/>
</dbReference>
<dbReference type="InterPro" id="IPR027256">
    <property type="entry name" value="P-typ_ATPase_IB"/>
</dbReference>
<dbReference type="InterPro" id="IPR008250">
    <property type="entry name" value="ATPase_P-typ_transduc_dom_A_sf"/>
</dbReference>
<feature type="transmembrane region" description="Helical" evidence="18">
    <location>
        <begin position="276"/>
        <end position="297"/>
    </location>
</feature>
<keyword evidence="11" id="KW-0460">Magnesium</keyword>
<dbReference type="InterPro" id="IPR036412">
    <property type="entry name" value="HAD-like_sf"/>
</dbReference>
<dbReference type="GO" id="GO:0016020">
    <property type="term" value="C:membrane"/>
    <property type="evidence" value="ECO:0007669"/>
    <property type="project" value="UniProtKB-SubCell"/>
</dbReference>
<feature type="transmembrane region" description="Helical" evidence="18">
    <location>
        <begin position="554"/>
        <end position="577"/>
    </location>
</feature>
<dbReference type="PRINTS" id="PR00119">
    <property type="entry name" value="CATATPASE"/>
</dbReference>
<name>A0A367KTX9_RHIST</name>
<keyword evidence="16 18" id="KW-0472">Membrane</keyword>
<keyword evidence="12" id="KW-1278">Translocase</keyword>
<dbReference type="EMBL" id="PJQM01000350">
    <property type="protein sequence ID" value="RCI05597.1"/>
    <property type="molecule type" value="Genomic_DNA"/>
</dbReference>
<dbReference type="OrthoDB" id="432719at2759"/>
<proteinExistence type="inferred from homology"/>
<dbReference type="GO" id="GO:0016887">
    <property type="term" value="F:ATP hydrolysis activity"/>
    <property type="evidence" value="ECO:0007669"/>
    <property type="project" value="InterPro"/>
</dbReference>
<feature type="transmembrane region" description="Helical" evidence="18">
    <location>
        <begin position="927"/>
        <end position="946"/>
    </location>
</feature>
<dbReference type="GO" id="GO:0140581">
    <property type="term" value="F:P-type monovalent copper transporter activity"/>
    <property type="evidence" value="ECO:0007669"/>
    <property type="project" value="UniProtKB-EC"/>
</dbReference>
<keyword evidence="5 18" id="KW-0812">Transmembrane</keyword>
<evidence type="ECO:0000256" key="13">
    <source>
        <dbReference type="ARBA" id="ARBA00022989"/>
    </source>
</evidence>
<dbReference type="NCBIfam" id="TIGR01525">
    <property type="entry name" value="ATPase-IB_hvy"/>
    <property type="match status" value="1"/>
</dbReference>
<dbReference type="InterPro" id="IPR044492">
    <property type="entry name" value="P_typ_ATPase_HD_dom"/>
</dbReference>
<dbReference type="InterPro" id="IPR018303">
    <property type="entry name" value="ATPase_P-typ_P_site"/>
</dbReference>
<evidence type="ECO:0000256" key="17">
    <source>
        <dbReference type="ARBA" id="ARBA00080126"/>
    </source>
</evidence>
<dbReference type="FunFam" id="3.40.50.1000:FF:000144">
    <property type="entry name" value="copper-transporting ATPase 1 isoform X2"/>
    <property type="match status" value="1"/>
</dbReference>
<sequence>MSRETTISIQGMTCQSCVNAITKALTPLVETVTVDLENQCATIISDNTIESLIEAIEDCGFDVPRIDSKDSERPVSTAQLHIGGMTCASCVSSIECGLEQIPGIQQVQVSLLSESARVRHTDQLTAGQIAEAIHDMGFDAFLMTEDVTPDASQLQLQIYGMTCASCVHAVESGIQKLNGVSAVSVNLMTELATVQHDPARIGAREIVEAIEDLGFNALVSDKSRKVQLESLSRVRDILQWRCLFVKSLYFSLPVFVMAMFFPQFQVSQRWLQTRLLPGLFLFDLLQLALTIPVQFFLGRRFLVSAYQSLQHGAPTMDVLVSVSTLSAFSFSVLSMVRSIWTAAHEPPTVFFDTSSSLITFILLGRYLENMAKGQSSTALAKLITLTPPAALLVEYDNNSTIISERQIPSELIQINDCLKITPGSKIPTDGFLISGQSSVDESMITGESEPVQKFIGQAVIGGTVNGLGTFVMRASRVGADTALSQIVKLVEEAQVGKSHIQGFTDRVASVFVPCVLFLGALTLTAWSVLVGCLGVDRMPSLLQHEITADANGDWFFVCLKMCISVVIVACPCALGLATPTAVMVGTGLAAQQGVIFKSAAVLENGQKVNKVVFDKTGTLTTGQVQVVHYQSWDGLETTRQRMLLLAALAEAQSEHLLGLAVVNKVKALQGLLAEASLDSLGSVTDFKSDTGLGIECNVIQEKSVHVLVGNQQWLEKHHILITATQIEKIEAEASQGFTSIWVALDGQAVGFISVSDTIKPEAELVIQALHKMGIDTAMVTGDNAITAHCIAQKVGITEVYAGISPSGKTDIVKAMQSELLPQPRMFWGKYKPTVVAMVGDGINDSPALVASNLGIALCSGTDIAMEAADVVLMRSDLTDVVVALDLSRSILRRIKLNLGWACIYNMIGIPLAMGILIPFGIHLHPMMAGMAMAASSTSVVISSLMLKWRWKKPNLTEPPRKFSRWFQTEPTYQPLQNYDLESLSPRLS</sequence>
<gene>
    <name evidence="20" type="ORF">CU098_012472</name>
</gene>
<dbReference type="InterPro" id="IPR006121">
    <property type="entry name" value="HMA_dom"/>
</dbReference>
<keyword evidence="7" id="KW-0677">Repeat</keyword>
<dbReference type="CDD" id="cd02094">
    <property type="entry name" value="P-type_ATPase_Cu-like"/>
    <property type="match status" value="1"/>
</dbReference>
<evidence type="ECO:0000256" key="7">
    <source>
        <dbReference type="ARBA" id="ARBA00022737"/>
    </source>
</evidence>
<dbReference type="EC" id="7.2.2.8" evidence="3"/>
<dbReference type="InterPro" id="IPR017969">
    <property type="entry name" value="Heavy-metal-associated_CS"/>
</dbReference>
<evidence type="ECO:0000256" key="12">
    <source>
        <dbReference type="ARBA" id="ARBA00022967"/>
    </source>
</evidence>
<dbReference type="SUPFAM" id="SSF81653">
    <property type="entry name" value="Calcium ATPase, transduction domain A"/>
    <property type="match status" value="1"/>
</dbReference>
<dbReference type="SFLD" id="SFLDF00027">
    <property type="entry name" value="p-type_atpase"/>
    <property type="match status" value="1"/>
</dbReference>
<dbReference type="Pfam" id="PF00403">
    <property type="entry name" value="HMA"/>
    <property type="match status" value="3"/>
</dbReference>
<dbReference type="InterPro" id="IPR036163">
    <property type="entry name" value="HMA_dom_sf"/>
</dbReference>
<reference evidence="20 21" key="1">
    <citation type="journal article" date="2018" name="G3 (Bethesda)">
        <title>Phylogenetic and Phylogenomic Definition of Rhizopus Species.</title>
        <authorList>
            <person name="Gryganskyi A.P."/>
            <person name="Golan J."/>
            <person name="Dolatabadi S."/>
            <person name="Mondo S."/>
            <person name="Robb S."/>
            <person name="Idnurm A."/>
            <person name="Muszewska A."/>
            <person name="Steczkiewicz K."/>
            <person name="Masonjones S."/>
            <person name="Liao H.L."/>
            <person name="Gajdeczka M.T."/>
            <person name="Anike F."/>
            <person name="Vuek A."/>
            <person name="Anishchenko I.M."/>
            <person name="Voigt K."/>
            <person name="de Hoog G.S."/>
            <person name="Smith M.E."/>
            <person name="Heitman J."/>
            <person name="Vilgalys R."/>
            <person name="Stajich J.E."/>
        </authorList>
    </citation>
    <scope>NUCLEOTIDE SEQUENCE [LARGE SCALE GENOMIC DNA]</scope>
    <source>
        <strain evidence="20 21">LSU 92-RS-03</strain>
    </source>
</reference>
<organism evidence="20 21">
    <name type="scientific">Rhizopus stolonifer</name>
    <name type="common">Rhizopus nigricans</name>
    <dbReference type="NCBI Taxonomy" id="4846"/>
    <lineage>
        <taxon>Eukaryota</taxon>
        <taxon>Fungi</taxon>
        <taxon>Fungi incertae sedis</taxon>
        <taxon>Mucoromycota</taxon>
        <taxon>Mucoromycotina</taxon>
        <taxon>Mucoromycetes</taxon>
        <taxon>Mucorales</taxon>
        <taxon>Mucorineae</taxon>
        <taxon>Rhizopodaceae</taxon>
        <taxon>Rhizopus</taxon>
    </lineage>
</organism>
<keyword evidence="6 18" id="KW-0479">Metal-binding</keyword>
<feature type="domain" description="HMA" evidence="19">
    <location>
        <begin position="152"/>
        <end position="218"/>
    </location>
</feature>
<dbReference type="CDD" id="cd00371">
    <property type="entry name" value="HMA"/>
    <property type="match status" value="3"/>
</dbReference>
<dbReference type="InterPro" id="IPR001757">
    <property type="entry name" value="P_typ_ATPase"/>
</dbReference>
<dbReference type="Pfam" id="PF00122">
    <property type="entry name" value="E1-E2_ATPase"/>
    <property type="match status" value="1"/>
</dbReference>
<evidence type="ECO:0000256" key="16">
    <source>
        <dbReference type="ARBA" id="ARBA00023136"/>
    </source>
</evidence>
<comment type="caution">
    <text evidence="20">The sequence shown here is derived from an EMBL/GenBank/DDBJ whole genome shotgun (WGS) entry which is preliminary data.</text>
</comment>
<dbReference type="GO" id="GO:0055070">
    <property type="term" value="P:copper ion homeostasis"/>
    <property type="evidence" value="ECO:0007669"/>
    <property type="project" value="TreeGrafter"/>
</dbReference>
<feature type="transmembrane region" description="Helical" evidence="18">
    <location>
        <begin position="243"/>
        <end position="264"/>
    </location>
</feature>
<feature type="transmembrane region" description="Helical" evidence="18">
    <location>
        <begin position="349"/>
        <end position="367"/>
    </location>
</feature>
<dbReference type="InterPro" id="IPR023214">
    <property type="entry name" value="HAD_sf"/>
</dbReference>
<dbReference type="SUPFAM" id="SSF56784">
    <property type="entry name" value="HAD-like"/>
    <property type="match status" value="1"/>
</dbReference>
<evidence type="ECO:0000256" key="4">
    <source>
        <dbReference type="ARBA" id="ARBA00022448"/>
    </source>
</evidence>
<dbReference type="FunFam" id="2.70.150.10:FF:000002">
    <property type="entry name" value="Copper-transporting ATPase 1, putative"/>
    <property type="match status" value="1"/>
</dbReference>
<evidence type="ECO:0000259" key="19">
    <source>
        <dbReference type="PROSITE" id="PS50846"/>
    </source>
</evidence>
<dbReference type="GO" id="GO:0043682">
    <property type="term" value="F:P-type divalent copper transporter activity"/>
    <property type="evidence" value="ECO:0007669"/>
    <property type="project" value="TreeGrafter"/>
</dbReference>
<evidence type="ECO:0000256" key="15">
    <source>
        <dbReference type="ARBA" id="ARBA00023065"/>
    </source>
</evidence>
<dbReference type="SUPFAM" id="SSF55008">
    <property type="entry name" value="HMA, heavy metal-associated domain"/>
    <property type="match status" value="3"/>
</dbReference>
<keyword evidence="9" id="KW-0187">Copper transport</keyword>
<feature type="transmembrane region" description="Helical" evidence="18">
    <location>
        <begin position="507"/>
        <end position="534"/>
    </location>
</feature>
<keyword evidence="15" id="KW-0406">Ion transport</keyword>
<dbReference type="NCBIfam" id="TIGR01494">
    <property type="entry name" value="ATPase_P-type"/>
    <property type="match status" value="1"/>
</dbReference>
<evidence type="ECO:0000256" key="11">
    <source>
        <dbReference type="ARBA" id="ARBA00022842"/>
    </source>
</evidence>
<keyword evidence="8 18" id="KW-0547">Nucleotide-binding</keyword>
<comment type="similarity">
    <text evidence="2 18">Belongs to the cation transport ATPase (P-type) (TC 3.A.3) family. Type IB subfamily.</text>
</comment>
<keyword evidence="21" id="KW-1185">Reference proteome</keyword>
<evidence type="ECO:0000256" key="8">
    <source>
        <dbReference type="ARBA" id="ARBA00022741"/>
    </source>
</evidence>
<dbReference type="GO" id="GO:0005507">
    <property type="term" value="F:copper ion binding"/>
    <property type="evidence" value="ECO:0007669"/>
    <property type="project" value="InterPro"/>
</dbReference>
<feature type="domain" description="HMA" evidence="19">
    <location>
        <begin position="76"/>
        <end position="141"/>
    </location>
</feature>
<evidence type="ECO:0000256" key="9">
    <source>
        <dbReference type="ARBA" id="ARBA00022796"/>
    </source>
</evidence>
<evidence type="ECO:0000256" key="14">
    <source>
        <dbReference type="ARBA" id="ARBA00023008"/>
    </source>
</evidence>
<evidence type="ECO:0000256" key="2">
    <source>
        <dbReference type="ARBA" id="ARBA00006024"/>
    </source>
</evidence>
<evidence type="ECO:0000256" key="6">
    <source>
        <dbReference type="ARBA" id="ARBA00022723"/>
    </source>
</evidence>
<comment type="subcellular location">
    <subcellularLocation>
        <location evidence="1">Endomembrane system</location>
        <topology evidence="1">Multi-pass membrane protein</topology>
    </subcellularLocation>
    <subcellularLocation>
        <location evidence="18">Membrane</location>
    </subcellularLocation>
</comment>
<keyword evidence="10 18" id="KW-0067">ATP-binding</keyword>
<feature type="domain" description="HMA" evidence="19">
    <location>
        <begin position="3"/>
        <end position="64"/>
    </location>
</feature>
<dbReference type="InterPro" id="IPR059000">
    <property type="entry name" value="ATPase_P-type_domA"/>
</dbReference>
<dbReference type="PROSITE" id="PS01047">
    <property type="entry name" value="HMA_1"/>
    <property type="match status" value="2"/>
</dbReference>
<dbReference type="Gene3D" id="3.40.1110.10">
    <property type="entry name" value="Calcium-transporting ATPase, cytoplasmic domain N"/>
    <property type="match status" value="2"/>
</dbReference>
<dbReference type="STRING" id="4846.A0A367KTX9"/>
<accession>A0A367KTX9</accession>
<dbReference type="SFLD" id="SFLDG00002">
    <property type="entry name" value="C1.7:_P-type_atpase_like"/>
    <property type="match status" value="1"/>
</dbReference>
<evidence type="ECO:0000313" key="20">
    <source>
        <dbReference type="EMBL" id="RCI05597.1"/>
    </source>
</evidence>
<keyword evidence="14" id="KW-0186">Copper</keyword>
<dbReference type="Gene3D" id="3.30.70.100">
    <property type="match status" value="3"/>
</dbReference>
<evidence type="ECO:0000313" key="21">
    <source>
        <dbReference type="Proteomes" id="UP000253551"/>
    </source>
</evidence>
<dbReference type="GO" id="GO:0012505">
    <property type="term" value="C:endomembrane system"/>
    <property type="evidence" value="ECO:0007669"/>
    <property type="project" value="UniProtKB-SubCell"/>
</dbReference>
<evidence type="ECO:0000256" key="3">
    <source>
        <dbReference type="ARBA" id="ARBA00012517"/>
    </source>
</evidence>
<feature type="transmembrane region" description="Helical" evidence="18">
    <location>
        <begin position="318"/>
        <end position="343"/>
    </location>
</feature>
<evidence type="ECO:0000256" key="5">
    <source>
        <dbReference type="ARBA" id="ARBA00022692"/>
    </source>
</evidence>
<dbReference type="InterPro" id="IPR023298">
    <property type="entry name" value="ATPase_P-typ_TM_dom_sf"/>
</dbReference>
<dbReference type="Gene3D" id="3.40.50.1000">
    <property type="entry name" value="HAD superfamily/HAD-like"/>
    <property type="match status" value="1"/>
</dbReference>
<dbReference type="InterPro" id="IPR006122">
    <property type="entry name" value="HMA_Cu_ion-bd"/>
</dbReference>
<keyword evidence="4" id="KW-0813">Transport</keyword>
<keyword evidence="13 18" id="KW-1133">Transmembrane helix</keyword>
<evidence type="ECO:0000256" key="1">
    <source>
        <dbReference type="ARBA" id="ARBA00004127"/>
    </source>
</evidence>
<dbReference type="FunFam" id="3.30.70.100:FF:000001">
    <property type="entry name" value="ATPase copper transporting beta"/>
    <property type="match status" value="3"/>
</dbReference>
<dbReference type="AlphaFoldDB" id="A0A367KTX9"/>
<dbReference type="Pfam" id="PF00702">
    <property type="entry name" value="Hydrolase"/>
    <property type="match status" value="1"/>
</dbReference>
<dbReference type="PROSITE" id="PS50846">
    <property type="entry name" value="HMA_2"/>
    <property type="match status" value="3"/>
</dbReference>
<feature type="transmembrane region" description="Helical" evidence="18">
    <location>
        <begin position="898"/>
        <end position="921"/>
    </location>
</feature>
<dbReference type="Gene3D" id="2.70.150.10">
    <property type="entry name" value="Calcium-transporting ATPase, cytoplasmic transduction domain A"/>
    <property type="match status" value="1"/>
</dbReference>
<dbReference type="PANTHER" id="PTHR43520:SF8">
    <property type="entry name" value="P-TYPE CU(+) TRANSPORTER"/>
    <property type="match status" value="1"/>
</dbReference>
<dbReference type="PANTHER" id="PTHR43520">
    <property type="entry name" value="ATP7, ISOFORM B"/>
    <property type="match status" value="1"/>
</dbReference>